<dbReference type="Proteomes" id="UP000760860">
    <property type="component" value="Unassembled WGS sequence"/>
</dbReference>
<dbReference type="EMBL" id="RCMV01001180">
    <property type="protein sequence ID" value="KAG3209922.1"/>
    <property type="molecule type" value="Genomic_DNA"/>
</dbReference>
<dbReference type="AlphaFoldDB" id="A0A8T1HEC0"/>
<organism evidence="1 2">
    <name type="scientific">Phytophthora cactorum</name>
    <dbReference type="NCBI Taxonomy" id="29920"/>
    <lineage>
        <taxon>Eukaryota</taxon>
        <taxon>Sar</taxon>
        <taxon>Stramenopiles</taxon>
        <taxon>Oomycota</taxon>
        <taxon>Peronosporomycetes</taxon>
        <taxon>Peronosporales</taxon>
        <taxon>Peronosporaceae</taxon>
        <taxon>Phytophthora</taxon>
    </lineage>
</organism>
<dbReference type="VEuPathDB" id="FungiDB:PC110_g16105"/>
<proteinExistence type="predicted"/>
<comment type="caution">
    <text evidence="1">The sequence shown here is derived from an EMBL/GenBank/DDBJ whole genome shotgun (WGS) entry which is preliminary data.</text>
</comment>
<sequence>MTVKLLSRAMTAYSSNKVGGRFDVKAGRLSPYLGAAWIANIAINQSKHSQTQEEYVIFKDYELPMWPRWPLELLTFIKVMLASMLVIVRQIWMVEKLLRIASIEKVQESTTAKIALAVVSRLKWEAL</sequence>
<protein>
    <submittedName>
        <fullName evidence="1">Uncharacterized protein</fullName>
    </submittedName>
</protein>
<evidence type="ECO:0000313" key="1">
    <source>
        <dbReference type="EMBL" id="KAG3209922.1"/>
    </source>
</evidence>
<accession>A0A8T1HEC0</accession>
<reference evidence="1" key="1">
    <citation type="submission" date="2018-05" db="EMBL/GenBank/DDBJ databases">
        <title>Effector identification in a new, highly contiguous assembly of the strawberry crown rot pathogen Phytophthora cactorum.</title>
        <authorList>
            <person name="Armitage A.D."/>
            <person name="Nellist C.F."/>
            <person name="Bates H."/>
            <person name="Vickerstaff R.J."/>
            <person name="Harrison R.J."/>
        </authorList>
    </citation>
    <scope>NUCLEOTIDE SEQUENCE</scope>
    <source>
        <strain evidence="1">P421</strain>
    </source>
</reference>
<evidence type="ECO:0000313" key="2">
    <source>
        <dbReference type="Proteomes" id="UP000760860"/>
    </source>
</evidence>
<name>A0A8T1HEC0_9STRA</name>
<gene>
    <name evidence="1" type="ORF">PC129_g19073</name>
</gene>
<dbReference type="VEuPathDB" id="FungiDB:PC110_g16104"/>